<evidence type="ECO:0000313" key="3">
    <source>
        <dbReference type="EMBL" id="CAG9103235.1"/>
    </source>
</evidence>
<dbReference type="EMBL" id="CAJHNJ030000007">
    <property type="protein sequence ID" value="CAG9103235.1"/>
    <property type="molecule type" value="Genomic_DNA"/>
</dbReference>
<dbReference type="GO" id="GO:0043161">
    <property type="term" value="P:proteasome-mediated ubiquitin-dependent protein catabolic process"/>
    <property type="evidence" value="ECO:0007669"/>
    <property type="project" value="TreeGrafter"/>
</dbReference>
<dbReference type="PROSITE" id="PS50188">
    <property type="entry name" value="B302_SPRY"/>
    <property type="match status" value="1"/>
</dbReference>
<name>A0A8S4DQ14_PLUXY</name>
<dbReference type="AlphaFoldDB" id="A0A8S4DQ14"/>
<dbReference type="InterPro" id="IPR043136">
    <property type="entry name" value="B30.2/SPRY_sf"/>
</dbReference>
<sequence>MLIGSLKSRRDDDESEAKPFCQCWEAKRLPVTWKQLSACSCGEDIDAVSEWKWRHPDFNLSSSVVVSEDQKQVTFHPSYSSGTAVICGDTALQHGHHYYWEVKMLTETYGTDIMIGIGSNKTNLSGAQFEFTSLLGGDSESYGLSYRGGVRHGAGVARHCAGFCRGSIVGVRVDMWRGTLEFYLNREPQGISFYNLRRHPLLFPMLCSTAAQSSMRLTYAASWRASLLVDAAKVLAAAANRDRRRPRLPPGLWHTLKSQFWLILPTEGCIEEDKPETMEVECPAPVKSVLTEILPSPYMNGFYVDSIEPNYRLVLWQ</sequence>
<dbReference type="GO" id="GO:0019005">
    <property type="term" value="C:SCF ubiquitin ligase complex"/>
    <property type="evidence" value="ECO:0007669"/>
    <property type="project" value="TreeGrafter"/>
</dbReference>
<dbReference type="PANTHER" id="PTHR12245">
    <property type="entry name" value="SPRY DOMAIN CONTAINING SOCS BOX PROTEIN"/>
    <property type="match status" value="1"/>
</dbReference>
<evidence type="ECO:0000313" key="4">
    <source>
        <dbReference type="Proteomes" id="UP000653454"/>
    </source>
</evidence>
<evidence type="ECO:0000256" key="1">
    <source>
        <dbReference type="ARBA" id="ARBA00022786"/>
    </source>
</evidence>
<dbReference type="Proteomes" id="UP000653454">
    <property type="component" value="Unassembled WGS sequence"/>
</dbReference>
<dbReference type="PANTHER" id="PTHR12245:SF5">
    <property type="entry name" value="SPRY DOMAIN-CONTAINING SOCS BOX PROTEIN 3"/>
    <property type="match status" value="1"/>
</dbReference>
<dbReference type="InterPro" id="IPR050672">
    <property type="entry name" value="FBXO45-Fsn/SPSB_families"/>
</dbReference>
<feature type="domain" description="B30.2/SPRY" evidence="2">
    <location>
        <begin position="32"/>
        <end position="224"/>
    </location>
</feature>
<proteinExistence type="predicted"/>
<organism evidence="3 4">
    <name type="scientific">Plutella xylostella</name>
    <name type="common">Diamondback moth</name>
    <name type="synonym">Plutella maculipennis</name>
    <dbReference type="NCBI Taxonomy" id="51655"/>
    <lineage>
        <taxon>Eukaryota</taxon>
        <taxon>Metazoa</taxon>
        <taxon>Ecdysozoa</taxon>
        <taxon>Arthropoda</taxon>
        <taxon>Hexapoda</taxon>
        <taxon>Insecta</taxon>
        <taxon>Pterygota</taxon>
        <taxon>Neoptera</taxon>
        <taxon>Endopterygota</taxon>
        <taxon>Lepidoptera</taxon>
        <taxon>Glossata</taxon>
        <taxon>Ditrysia</taxon>
        <taxon>Yponomeutoidea</taxon>
        <taxon>Plutellidae</taxon>
        <taxon>Plutella</taxon>
    </lineage>
</organism>
<reference evidence="3" key="1">
    <citation type="submission" date="2020-11" db="EMBL/GenBank/DDBJ databases">
        <authorList>
            <person name="Whiteford S."/>
        </authorList>
    </citation>
    <scope>NUCLEOTIDE SEQUENCE</scope>
</reference>
<dbReference type="InterPro" id="IPR013320">
    <property type="entry name" value="ConA-like_dom_sf"/>
</dbReference>
<keyword evidence="4" id="KW-1185">Reference proteome</keyword>
<dbReference type="SUPFAM" id="SSF49899">
    <property type="entry name" value="Concanavalin A-like lectins/glucanases"/>
    <property type="match status" value="1"/>
</dbReference>
<comment type="caution">
    <text evidence="3">The sequence shown here is derived from an EMBL/GenBank/DDBJ whole genome shotgun (WGS) entry which is preliminary data.</text>
</comment>
<accession>A0A8S4DQ14</accession>
<evidence type="ECO:0000259" key="2">
    <source>
        <dbReference type="PROSITE" id="PS50188"/>
    </source>
</evidence>
<dbReference type="InterPro" id="IPR001870">
    <property type="entry name" value="B30.2/SPRY"/>
</dbReference>
<gene>
    <name evidence="3" type="ORF">PLXY2_LOCUS2879</name>
</gene>
<dbReference type="CDD" id="cd12876">
    <property type="entry name" value="SPRY_SOCS3"/>
    <property type="match status" value="1"/>
</dbReference>
<dbReference type="InterPro" id="IPR035754">
    <property type="entry name" value="SPRY_SPSB3"/>
</dbReference>
<protein>
    <submittedName>
        <fullName evidence="3">(diamondback moth) hypothetical protein</fullName>
    </submittedName>
</protein>
<keyword evidence="1" id="KW-0833">Ubl conjugation pathway</keyword>
<dbReference type="Gene3D" id="2.60.120.920">
    <property type="match status" value="1"/>
</dbReference>
<dbReference type="Pfam" id="PF00622">
    <property type="entry name" value="SPRY"/>
    <property type="match status" value="1"/>
</dbReference>
<dbReference type="InterPro" id="IPR003877">
    <property type="entry name" value="SPRY_dom"/>
</dbReference>